<dbReference type="EMBL" id="PVTQ01000038">
    <property type="protein sequence ID" value="PRY82901.1"/>
    <property type="molecule type" value="Genomic_DNA"/>
</dbReference>
<sequence length="49" mass="5440">MDIKVLAIGLGKAVCPLVGLDEVGAVVFRIQFRRHRLLEFLLRIPPVIG</sequence>
<accession>A0A2T0W847</accession>
<comment type="caution">
    <text evidence="1">The sequence shown here is derived from an EMBL/GenBank/DDBJ whole genome shotgun (WGS) entry which is preliminary data.</text>
</comment>
<keyword evidence="2" id="KW-1185">Reference proteome</keyword>
<organism evidence="1 2">
    <name type="scientific">Donghicola tyrosinivorans</name>
    <dbReference type="NCBI Taxonomy" id="1652492"/>
    <lineage>
        <taxon>Bacteria</taxon>
        <taxon>Pseudomonadati</taxon>
        <taxon>Pseudomonadota</taxon>
        <taxon>Alphaproteobacteria</taxon>
        <taxon>Rhodobacterales</taxon>
        <taxon>Roseobacteraceae</taxon>
        <taxon>Donghicola</taxon>
    </lineage>
</organism>
<evidence type="ECO:0000313" key="1">
    <source>
        <dbReference type="EMBL" id="PRY82901.1"/>
    </source>
</evidence>
<name>A0A2T0W847_9RHOB</name>
<dbReference type="RefSeq" id="WP_170108135.1">
    <property type="nucleotide sequence ID" value="NZ_PVTQ01000038.1"/>
</dbReference>
<gene>
    <name evidence="1" type="ORF">CLV74_1382</name>
</gene>
<protein>
    <submittedName>
        <fullName evidence="1">Uncharacterized protein</fullName>
    </submittedName>
</protein>
<proteinExistence type="predicted"/>
<reference evidence="1 2" key="1">
    <citation type="submission" date="2018-03" db="EMBL/GenBank/DDBJ databases">
        <title>Genomic Encyclopedia of Archaeal and Bacterial Type Strains, Phase II (KMG-II): from individual species to whole genera.</title>
        <authorList>
            <person name="Goeker M."/>
        </authorList>
    </citation>
    <scope>NUCLEOTIDE SEQUENCE [LARGE SCALE GENOMIC DNA]</scope>
    <source>
        <strain evidence="1 2">DSM 100212</strain>
    </source>
</reference>
<dbReference type="Proteomes" id="UP000238392">
    <property type="component" value="Unassembled WGS sequence"/>
</dbReference>
<evidence type="ECO:0000313" key="2">
    <source>
        <dbReference type="Proteomes" id="UP000238392"/>
    </source>
</evidence>
<dbReference type="AlphaFoldDB" id="A0A2T0W847"/>